<dbReference type="STRING" id="234267.Acid_5016"/>
<dbReference type="PANTHER" id="PTHR42845">
    <property type="entry name" value="COENZYME F420-REDUCING HYDROGENASE, GAMMA SUBUNIT"/>
    <property type="match status" value="1"/>
</dbReference>
<feature type="domain" description="NADH:ubiquinone oxidoreductase-like 20kDa subunit" evidence="2">
    <location>
        <begin position="16"/>
        <end position="162"/>
    </location>
</feature>
<dbReference type="GO" id="GO:0051536">
    <property type="term" value="F:iron-sulfur cluster binding"/>
    <property type="evidence" value="ECO:0007669"/>
    <property type="project" value="InterPro"/>
</dbReference>
<dbReference type="PANTHER" id="PTHR42845:SF1">
    <property type="entry name" value="HYDROGENASE SMALL SUBUNIT"/>
    <property type="match status" value="1"/>
</dbReference>
<accession>Q01WJ3</accession>
<dbReference type="InterPro" id="IPR006137">
    <property type="entry name" value="NADH_UbQ_OxRdtase-like_20kDa"/>
</dbReference>
<dbReference type="HOGENOM" id="CLU_093095_0_0_0"/>
<evidence type="ECO:0000259" key="2">
    <source>
        <dbReference type="Pfam" id="PF01058"/>
    </source>
</evidence>
<organism evidence="3">
    <name type="scientific">Solibacter usitatus (strain Ellin6076)</name>
    <dbReference type="NCBI Taxonomy" id="234267"/>
    <lineage>
        <taxon>Bacteria</taxon>
        <taxon>Pseudomonadati</taxon>
        <taxon>Acidobacteriota</taxon>
        <taxon>Terriglobia</taxon>
        <taxon>Bryobacterales</taxon>
        <taxon>Solibacteraceae</taxon>
        <taxon>Candidatus Solibacter</taxon>
    </lineage>
</organism>
<dbReference type="KEGG" id="sus:Acid_5016"/>
<dbReference type="Pfam" id="PF01058">
    <property type="entry name" value="Oxidored_q6"/>
    <property type="match status" value="1"/>
</dbReference>
<dbReference type="InterPro" id="IPR051349">
    <property type="entry name" value="Hydrogenase_assoc-protein"/>
</dbReference>
<dbReference type="SUPFAM" id="SSF56770">
    <property type="entry name" value="HydA/Nqo6-like"/>
    <property type="match status" value="1"/>
</dbReference>
<dbReference type="InterPro" id="IPR037024">
    <property type="entry name" value="NiFe_Hase_small_N_sf"/>
</dbReference>
<dbReference type="GO" id="GO:0016491">
    <property type="term" value="F:oxidoreductase activity"/>
    <property type="evidence" value="ECO:0007669"/>
    <property type="project" value="UniProtKB-KW"/>
</dbReference>
<dbReference type="OrthoDB" id="9787729at2"/>
<name>Q01WJ3_SOLUE</name>
<dbReference type="AlphaFoldDB" id="Q01WJ3"/>
<gene>
    <name evidence="3" type="ordered locus">Acid_5016</name>
</gene>
<evidence type="ECO:0000256" key="1">
    <source>
        <dbReference type="ARBA" id="ARBA00023002"/>
    </source>
</evidence>
<keyword evidence="1" id="KW-0560">Oxidoreductase</keyword>
<proteinExistence type="predicted"/>
<reference evidence="3" key="1">
    <citation type="submission" date="2006-10" db="EMBL/GenBank/DDBJ databases">
        <title>Complete sequence of Solibacter usitatus Ellin6076.</title>
        <authorList>
            <consortium name="US DOE Joint Genome Institute"/>
            <person name="Copeland A."/>
            <person name="Lucas S."/>
            <person name="Lapidus A."/>
            <person name="Barry K."/>
            <person name="Detter J.C."/>
            <person name="Glavina del Rio T."/>
            <person name="Hammon N."/>
            <person name="Israni S."/>
            <person name="Dalin E."/>
            <person name="Tice H."/>
            <person name="Pitluck S."/>
            <person name="Thompson L.S."/>
            <person name="Brettin T."/>
            <person name="Bruce D."/>
            <person name="Han C."/>
            <person name="Tapia R."/>
            <person name="Gilna P."/>
            <person name="Schmutz J."/>
            <person name="Larimer F."/>
            <person name="Land M."/>
            <person name="Hauser L."/>
            <person name="Kyrpides N."/>
            <person name="Mikhailova N."/>
            <person name="Janssen P.H."/>
            <person name="Kuske C.R."/>
            <person name="Richardson P."/>
        </authorList>
    </citation>
    <scope>NUCLEOTIDE SEQUENCE</scope>
    <source>
        <strain evidence="3">Ellin6076</strain>
    </source>
</reference>
<dbReference type="Gene3D" id="3.40.50.700">
    <property type="entry name" value="NADH:ubiquinone oxidoreductase-like, 20kDa subunit"/>
    <property type="match status" value="1"/>
</dbReference>
<sequence>MSSHKIRLATVWLDGCSGCHMSILDTDERLIAIAQLADVVWGPLVDAKEFPENVDVTLVEGAISSEEDLRRIRLVRSRTKILVSLGDCAVNGNVPAMRNQFGASAVLKRAYLENGTLDAQIPRQVIPTLLPLTRPVHELVPVDLFVPGCPPSADLIFSVLSELLEGRMPNPTAKFG</sequence>
<dbReference type="InParanoid" id="Q01WJ3"/>
<evidence type="ECO:0000313" key="3">
    <source>
        <dbReference type="EMBL" id="ABJ85972.1"/>
    </source>
</evidence>
<dbReference type="EMBL" id="CP000473">
    <property type="protein sequence ID" value="ABJ85972.1"/>
    <property type="molecule type" value="Genomic_DNA"/>
</dbReference>
<keyword evidence="3" id="KW-0830">Ubiquinone</keyword>
<dbReference type="eggNOG" id="COG1941">
    <property type="taxonomic scope" value="Bacteria"/>
</dbReference>
<protein>
    <submittedName>
        <fullName evidence="3">NADH ubiquinone oxidoreductase, 20 kDa subunit</fullName>
    </submittedName>
</protein>